<organism evidence="1 2">
    <name type="scientific">Chitinophaga horti</name>
    <dbReference type="NCBI Taxonomy" id="2920382"/>
    <lineage>
        <taxon>Bacteria</taxon>
        <taxon>Pseudomonadati</taxon>
        <taxon>Bacteroidota</taxon>
        <taxon>Chitinophagia</taxon>
        <taxon>Chitinophagales</taxon>
        <taxon>Chitinophagaceae</taxon>
        <taxon>Chitinophaga</taxon>
    </lineage>
</organism>
<reference evidence="1" key="1">
    <citation type="submission" date="2022-10" db="EMBL/GenBank/DDBJ databases">
        <title>Chitinophaga sp. nov., isolated from soil.</title>
        <authorList>
            <person name="Jeon C.O."/>
        </authorList>
    </citation>
    <scope>NUCLEOTIDE SEQUENCE</scope>
    <source>
        <strain evidence="1">R8</strain>
    </source>
</reference>
<evidence type="ECO:0008006" key="3">
    <source>
        <dbReference type="Google" id="ProtNLM"/>
    </source>
</evidence>
<proteinExistence type="predicted"/>
<accession>A0ABY6J1R8</accession>
<dbReference type="RefSeq" id="WP_264280465.1">
    <property type="nucleotide sequence ID" value="NZ_CP107006.1"/>
</dbReference>
<keyword evidence="2" id="KW-1185">Reference proteome</keyword>
<dbReference type="EMBL" id="CP107006">
    <property type="protein sequence ID" value="UYQ92154.1"/>
    <property type="molecule type" value="Genomic_DNA"/>
</dbReference>
<gene>
    <name evidence="1" type="ORF">MKQ68_18875</name>
</gene>
<sequence>MDVENLVANAKLVFCTLKEKGYNGTMIVHDQYGQPADDNLEFLARQWGKLATGAAIFCTTVSVQMHWTAISFVQCRFFLNWPTDGSLAGGRLEVKKIGRMSNMELAAVVLEFTGLKDIPACEQAISSLGRKDRL</sequence>
<evidence type="ECO:0000313" key="2">
    <source>
        <dbReference type="Proteomes" id="UP001162741"/>
    </source>
</evidence>
<name>A0ABY6J1R8_9BACT</name>
<evidence type="ECO:0000313" key="1">
    <source>
        <dbReference type="EMBL" id="UYQ92154.1"/>
    </source>
</evidence>
<protein>
    <recommendedName>
        <fullName evidence="3">Helicase C-terminal domain-containing protein</fullName>
    </recommendedName>
</protein>
<dbReference type="Proteomes" id="UP001162741">
    <property type="component" value="Chromosome"/>
</dbReference>